<dbReference type="Proteomes" id="UP001490330">
    <property type="component" value="Unassembled WGS sequence"/>
</dbReference>
<feature type="compositionally biased region" description="Basic and acidic residues" evidence="1">
    <location>
        <begin position="7"/>
        <end position="24"/>
    </location>
</feature>
<comment type="caution">
    <text evidence="2">The sequence shown here is derived from an EMBL/GenBank/DDBJ whole genome shotgun (WGS) entry which is preliminary data.</text>
</comment>
<organism evidence="2 3">
    <name type="scientific">Streptomyces flaveolus</name>
    <dbReference type="NCBI Taxonomy" id="67297"/>
    <lineage>
        <taxon>Bacteria</taxon>
        <taxon>Bacillati</taxon>
        <taxon>Actinomycetota</taxon>
        <taxon>Actinomycetes</taxon>
        <taxon>Kitasatosporales</taxon>
        <taxon>Streptomycetaceae</taxon>
        <taxon>Streptomyces</taxon>
    </lineage>
</organism>
<accession>A0ABV1VSI1</accession>
<evidence type="ECO:0000256" key="1">
    <source>
        <dbReference type="SAM" id="MobiDB-lite"/>
    </source>
</evidence>
<sequence length="70" mass="7957">MTAADHGAGERVDPGEPEPLREEMERLRAQLRDPRARARVHPLVSQARGMLRERYALLGRAARGSRLRRS</sequence>
<reference evidence="2 3" key="1">
    <citation type="submission" date="2024-06" db="EMBL/GenBank/DDBJ databases">
        <title>The Natural Products Discovery Center: Release of the First 8490 Sequenced Strains for Exploring Actinobacteria Biosynthetic Diversity.</title>
        <authorList>
            <person name="Kalkreuter E."/>
            <person name="Kautsar S.A."/>
            <person name="Yang D."/>
            <person name="Bader C.D."/>
            <person name="Teijaro C.N."/>
            <person name="Fluegel L."/>
            <person name="Davis C.M."/>
            <person name="Simpson J.R."/>
            <person name="Lauterbach L."/>
            <person name="Steele A.D."/>
            <person name="Gui C."/>
            <person name="Meng S."/>
            <person name="Li G."/>
            <person name="Viehrig K."/>
            <person name="Ye F."/>
            <person name="Su P."/>
            <person name="Kiefer A.F."/>
            <person name="Nichols A."/>
            <person name="Cepeda A.J."/>
            <person name="Yan W."/>
            <person name="Fan B."/>
            <person name="Jiang Y."/>
            <person name="Adhikari A."/>
            <person name="Zheng C.-J."/>
            <person name="Schuster L."/>
            <person name="Cowan T.M."/>
            <person name="Smanski M.J."/>
            <person name="Chevrette M.G."/>
            <person name="De Carvalho L.P.S."/>
            <person name="Shen B."/>
        </authorList>
    </citation>
    <scope>NUCLEOTIDE SEQUENCE [LARGE SCALE GENOMIC DNA]</scope>
    <source>
        <strain evidence="2 3">NPDC000632</strain>
    </source>
</reference>
<dbReference type="RefSeq" id="WP_350725397.1">
    <property type="nucleotide sequence ID" value="NZ_JBEPCO010000069.1"/>
</dbReference>
<dbReference type="EMBL" id="JBEPCV010000067">
    <property type="protein sequence ID" value="MER6909456.1"/>
    <property type="molecule type" value="Genomic_DNA"/>
</dbReference>
<gene>
    <name evidence="2" type="ORF">ABT322_38215</name>
</gene>
<keyword evidence="3" id="KW-1185">Reference proteome</keyword>
<feature type="region of interest" description="Disordered" evidence="1">
    <location>
        <begin position="1"/>
        <end position="24"/>
    </location>
</feature>
<name>A0ABV1VSI1_9ACTN</name>
<protein>
    <submittedName>
        <fullName evidence="2">Uncharacterized protein</fullName>
    </submittedName>
</protein>
<evidence type="ECO:0000313" key="3">
    <source>
        <dbReference type="Proteomes" id="UP001490330"/>
    </source>
</evidence>
<proteinExistence type="predicted"/>
<evidence type="ECO:0000313" key="2">
    <source>
        <dbReference type="EMBL" id="MER6909456.1"/>
    </source>
</evidence>